<evidence type="ECO:0000313" key="3">
    <source>
        <dbReference type="EMBL" id="EGR33352.1"/>
    </source>
</evidence>
<dbReference type="InterPro" id="IPR036187">
    <property type="entry name" value="DNA_mismatch_repair_MutS_sf"/>
</dbReference>
<feature type="compositionally biased region" description="Acidic residues" evidence="1">
    <location>
        <begin position="87"/>
        <end position="100"/>
    </location>
</feature>
<protein>
    <submittedName>
        <fullName evidence="3">Uncharacterized protein</fullName>
    </submittedName>
</protein>
<gene>
    <name evidence="3" type="ORF">IMG5_055310</name>
</gene>
<dbReference type="InParanoid" id="G0QN50"/>
<feature type="transmembrane region" description="Helical" evidence="2">
    <location>
        <begin position="303"/>
        <end position="320"/>
    </location>
</feature>
<name>G0QN50_ICHMU</name>
<accession>G0QN50</accession>
<dbReference type="AlphaFoldDB" id="G0QN50"/>
<keyword evidence="2" id="KW-0812">Transmembrane</keyword>
<dbReference type="OrthoDB" id="312454at2759"/>
<evidence type="ECO:0000256" key="2">
    <source>
        <dbReference type="SAM" id="Phobius"/>
    </source>
</evidence>
<evidence type="ECO:0000313" key="4">
    <source>
        <dbReference type="Proteomes" id="UP000008983"/>
    </source>
</evidence>
<sequence>MHPSLIKGKGKAKEGFSLFMIFEKFACTKNGKKKLKQIFFTPTYNKEIILQTSVHDKSLLTIKEEDEEKEEDKNKDEENASKQNYFTEDENEDEDEDEEEITEEGNQKLIKEYGLNQDYKYSFQLKDALLFKCDICVDLDLQYGDIQSKIIDIQREILREIEFEIIQNKDELNHINEFLGELDVFLLFFQAVKHTIYENQKQAKIHVSFQWNVEIYQQSQQQMKKKNMQETILLYIIMQINMMKKHFLFKFQIKLFQIKLHFQLVQIIQEKVLFQKLIKRQAFVAIQLIQDALFLVDFPKLDFWMEFIVKVIWQVLFFLLQGKVRMN</sequence>
<keyword evidence="4" id="KW-1185">Reference proteome</keyword>
<organism evidence="3 4">
    <name type="scientific">Ichthyophthirius multifiliis</name>
    <name type="common">White spot disease agent</name>
    <name type="synonym">Ich</name>
    <dbReference type="NCBI Taxonomy" id="5932"/>
    <lineage>
        <taxon>Eukaryota</taxon>
        <taxon>Sar</taxon>
        <taxon>Alveolata</taxon>
        <taxon>Ciliophora</taxon>
        <taxon>Intramacronucleata</taxon>
        <taxon>Oligohymenophorea</taxon>
        <taxon>Hymenostomatida</taxon>
        <taxon>Ophryoglenina</taxon>
        <taxon>Ichthyophthirius</taxon>
    </lineage>
</organism>
<feature type="compositionally biased region" description="Basic and acidic residues" evidence="1">
    <location>
        <begin position="71"/>
        <end position="80"/>
    </location>
</feature>
<proteinExistence type="predicted"/>
<evidence type="ECO:0000256" key="1">
    <source>
        <dbReference type="SAM" id="MobiDB-lite"/>
    </source>
</evidence>
<dbReference type="EMBL" id="GL983463">
    <property type="protein sequence ID" value="EGR33352.1"/>
    <property type="molecule type" value="Genomic_DNA"/>
</dbReference>
<reference evidence="3 4" key="1">
    <citation type="submission" date="2011-07" db="EMBL/GenBank/DDBJ databases">
        <authorList>
            <person name="Coyne R."/>
            <person name="Brami D."/>
            <person name="Johnson J."/>
            <person name="Hostetler J."/>
            <person name="Hannick L."/>
            <person name="Clark T."/>
            <person name="Cassidy-Hanley D."/>
            <person name="Inman J."/>
        </authorList>
    </citation>
    <scope>NUCLEOTIDE SEQUENCE [LARGE SCALE GENOMIC DNA]</scope>
    <source>
        <strain evidence="3 4">G5</strain>
    </source>
</reference>
<feature type="region of interest" description="Disordered" evidence="1">
    <location>
        <begin position="64"/>
        <end position="100"/>
    </location>
</feature>
<dbReference type="RefSeq" id="XP_004037338.1">
    <property type="nucleotide sequence ID" value="XM_004037290.1"/>
</dbReference>
<keyword evidence="2" id="KW-1133">Transmembrane helix</keyword>
<dbReference type="SUPFAM" id="SSF48334">
    <property type="entry name" value="DNA repair protein MutS, domain III"/>
    <property type="match status" value="1"/>
</dbReference>
<dbReference type="STRING" id="857967.G0QN50"/>
<dbReference type="Proteomes" id="UP000008983">
    <property type="component" value="Unassembled WGS sequence"/>
</dbReference>
<keyword evidence="2" id="KW-0472">Membrane</keyword>
<dbReference type="GeneID" id="14909531"/>